<evidence type="ECO:0000313" key="2">
    <source>
        <dbReference type="EMBL" id="EKV27104.1"/>
    </source>
</evidence>
<protein>
    <submittedName>
        <fullName evidence="2">Uncharacterized protein</fullName>
    </submittedName>
</protein>
<dbReference type="eggNOG" id="ENOG50335EA">
    <property type="taxonomic scope" value="Bacteria"/>
</dbReference>
<evidence type="ECO:0000313" key="3">
    <source>
        <dbReference type="Proteomes" id="UP000009881"/>
    </source>
</evidence>
<keyword evidence="1" id="KW-0732">Signal</keyword>
<accession>K9GQX3</accession>
<feature type="chain" id="PRO_5003931024" evidence="1">
    <location>
        <begin position="23"/>
        <end position="221"/>
    </location>
</feature>
<evidence type="ECO:0000256" key="1">
    <source>
        <dbReference type="SAM" id="SignalP"/>
    </source>
</evidence>
<name>K9GQX3_9PROT</name>
<dbReference type="AlphaFoldDB" id="K9GQX3"/>
<dbReference type="Proteomes" id="UP000009881">
    <property type="component" value="Unassembled WGS sequence"/>
</dbReference>
<proteinExistence type="predicted"/>
<dbReference type="OrthoDB" id="9791543at2"/>
<keyword evidence="3" id="KW-1185">Reference proteome</keyword>
<organism evidence="2 3">
    <name type="scientific">Caenispirillum salinarum AK4</name>
    <dbReference type="NCBI Taxonomy" id="1238182"/>
    <lineage>
        <taxon>Bacteria</taxon>
        <taxon>Pseudomonadati</taxon>
        <taxon>Pseudomonadota</taxon>
        <taxon>Alphaproteobacteria</taxon>
        <taxon>Rhodospirillales</taxon>
        <taxon>Novispirillaceae</taxon>
        <taxon>Caenispirillum</taxon>
    </lineage>
</organism>
<dbReference type="STRING" id="1238182.C882_2033"/>
<dbReference type="EMBL" id="ANHY01000021">
    <property type="protein sequence ID" value="EKV27104.1"/>
    <property type="molecule type" value="Genomic_DNA"/>
</dbReference>
<dbReference type="RefSeq" id="WP_009542429.1">
    <property type="nucleotide sequence ID" value="NZ_ANHY01000021.1"/>
</dbReference>
<feature type="signal peptide" evidence="1">
    <location>
        <begin position="1"/>
        <end position="22"/>
    </location>
</feature>
<gene>
    <name evidence="2" type="ORF">C882_2033</name>
</gene>
<comment type="caution">
    <text evidence="2">The sequence shown here is derived from an EMBL/GenBank/DDBJ whole genome shotgun (WGS) entry which is preliminary data.</text>
</comment>
<reference evidence="2 3" key="1">
    <citation type="journal article" date="2013" name="Genome Announc.">
        <title>Draft Genome Sequence of an Alphaproteobacterium, Caenispirillum salinarum AK4(T), Isolated from a Solar Saltern.</title>
        <authorList>
            <person name="Khatri I."/>
            <person name="Singh A."/>
            <person name="Korpole S."/>
            <person name="Pinnaka A.K."/>
            <person name="Subramanian S."/>
        </authorList>
    </citation>
    <scope>NUCLEOTIDE SEQUENCE [LARGE SCALE GENOMIC DNA]</scope>
    <source>
        <strain evidence="2 3">AK4</strain>
    </source>
</reference>
<sequence>MPQTRSIAAAALIAGTAALALAGPPAAIAAQEAAPGAGAAAAAANGNGNGNGGKAVKEVVPLTGSDIEAFMASIPDVQIWAMRQDEETRALTERRFDAETLAAEPFSVGLQRIQGSQAYDELTDTIRAHGFTEPEQWAVTADRVIRALAALQMEESGPTPDQLDQTRRQVLNNPNLSAAEKEQILASVGMATAMRNVPEGDLEAVTPYAEQLAEALGSQEE</sequence>